<accession>A0ABT6KUJ2</accession>
<name>A0ABT6KUJ2_9MYCO</name>
<dbReference type="RefSeq" id="WP_280830989.1">
    <property type="nucleotide sequence ID" value="NZ_JARXVE010000001.1"/>
</dbReference>
<dbReference type="EMBL" id="JARXVE010000001">
    <property type="protein sequence ID" value="MDH6194385.1"/>
    <property type="molecule type" value="Genomic_DNA"/>
</dbReference>
<proteinExistence type="predicted"/>
<dbReference type="PROSITE" id="PS51257">
    <property type="entry name" value="PROKAR_LIPOPROTEIN"/>
    <property type="match status" value="1"/>
</dbReference>
<gene>
    <name evidence="1" type="ORF">M2272_001006</name>
</gene>
<evidence type="ECO:0000313" key="2">
    <source>
        <dbReference type="Proteomes" id="UP001160130"/>
    </source>
</evidence>
<comment type="caution">
    <text evidence="1">The sequence shown here is derived from an EMBL/GenBank/DDBJ whole genome shotgun (WGS) entry which is preliminary data.</text>
</comment>
<organism evidence="1 2">
    <name type="scientific">Mycolicibacterium frederiksbergense</name>
    <dbReference type="NCBI Taxonomy" id="117567"/>
    <lineage>
        <taxon>Bacteria</taxon>
        <taxon>Bacillati</taxon>
        <taxon>Actinomycetota</taxon>
        <taxon>Actinomycetes</taxon>
        <taxon>Mycobacteriales</taxon>
        <taxon>Mycobacteriaceae</taxon>
        <taxon>Mycolicibacterium</taxon>
    </lineage>
</organism>
<keyword evidence="2" id="KW-1185">Reference proteome</keyword>
<evidence type="ECO:0000313" key="1">
    <source>
        <dbReference type="EMBL" id="MDH6194385.1"/>
    </source>
</evidence>
<protein>
    <recommendedName>
        <fullName evidence="3">Lipoprotein LppJ</fullName>
    </recommendedName>
</protein>
<dbReference type="Proteomes" id="UP001160130">
    <property type="component" value="Unassembled WGS sequence"/>
</dbReference>
<reference evidence="1 2" key="1">
    <citation type="submission" date="2023-04" db="EMBL/GenBank/DDBJ databases">
        <title>Forest soil microbial communities from Buena Vista Peninsula, Colon Province, Panama.</title>
        <authorList>
            <person name="Bouskill N."/>
        </authorList>
    </citation>
    <scope>NUCLEOTIDE SEQUENCE [LARGE SCALE GENOMIC DNA]</scope>
    <source>
        <strain evidence="1 2">AC80</strain>
    </source>
</reference>
<evidence type="ECO:0008006" key="3">
    <source>
        <dbReference type="Google" id="ProtNLM"/>
    </source>
</evidence>
<sequence length="169" mass="18120">MAKLFVAGSIPALAAVAALISGCGLMNPEGVRNPISPEESKAQVVDLAREVVHTLNLNVLSADFRHSPCNDDGVAPYRGEVVITYPLAASMDASDAEVAAMIEQLRSNGWTDDPDFHSHASVLTKNNVVIELDPQTVSDRKRGITLRGECRDITTSTKYGTPFEDLNLG</sequence>